<dbReference type="SUPFAM" id="SSF144010">
    <property type="entry name" value="CofE-like"/>
    <property type="match status" value="1"/>
</dbReference>
<dbReference type="Proteomes" id="UP000567293">
    <property type="component" value="Unassembled WGS sequence"/>
</dbReference>
<accession>A0A7V8NM85</accession>
<keyword evidence="3" id="KW-1185">Reference proteome</keyword>
<sequence>LLPRDPDGSAEKLAARLCKITGKRIAVIITDTFGRPWRLGLTNVAIGASGLPVLLDLRGTCDRDGKPLTATVLAVADELGAAAGLLMGKAEGTPAVLIRGYRFKPASEKAARIVRPASEDLFR</sequence>
<gene>
    <name evidence="2" type="ORF">HRJ53_01750</name>
</gene>
<proteinExistence type="predicted"/>
<evidence type="ECO:0000313" key="2">
    <source>
        <dbReference type="EMBL" id="MBA0083697.1"/>
    </source>
</evidence>
<dbReference type="InterPro" id="IPR002847">
    <property type="entry name" value="F420-0_gamma-glut_ligase-dom"/>
</dbReference>
<dbReference type="EMBL" id="JACDQQ010000177">
    <property type="protein sequence ID" value="MBA0083697.1"/>
    <property type="molecule type" value="Genomic_DNA"/>
</dbReference>
<name>A0A7V8NM85_9BACT</name>
<dbReference type="PANTHER" id="PTHR47917:SF1">
    <property type="entry name" value="COENZYME F420:L-GLUTAMATE LIGASE"/>
    <property type="match status" value="1"/>
</dbReference>
<feature type="domain" description="Coenzyme F420:L-glutamate ligase-like" evidence="1">
    <location>
        <begin position="1"/>
        <end position="100"/>
    </location>
</feature>
<dbReference type="PANTHER" id="PTHR47917">
    <property type="match status" value="1"/>
</dbReference>
<evidence type="ECO:0000259" key="1">
    <source>
        <dbReference type="Pfam" id="PF01996"/>
    </source>
</evidence>
<dbReference type="Gene3D" id="3.30.1330.100">
    <property type="entry name" value="CofE-like"/>
    <property type="match status" value="1"/>
</dbReference>
<organism evidence="2 3">
    <name type="scientific">Candidatus Acidiferrum panamense</name>
    <dbReference type="NCBI Taxonomy" id="2741543"/>
    <lineage>
        <taxon>Bacteria</taxon>
        <taxon>Pseudomonadati</taxon>
        <taxon>Acidobacteriota</taxon>
        <taxon>Terriglobia</taxon>
        <taxon>Candidatus Acidiferrales</taxon>
        <taxon>Candidatus Acidiferrum</taxon>
    </lineage>
</organism>
<dbReference type="Pfam" id="PF01996">
    <property type="entry name" value="F420_ligase"/>
    <property type="match status" value="1"/>
</dbReference>
<dbReference type="GO" id="GO:0052618">
    <property type="term" value="F:coenzyme F420-0:L-glutamate ligase activity"/>
    <property type="evidence" value="ECO:0007669"/>
    <property type="project" value="TreeGrafter"/>
</dbReference>
<protein>
    <submittedName>
        <fullName evidence="2">Coenzyme F420-0:L-glutamate ligase</fullName>
    </submittedName>
</protein>
<keyword evidence="2" id="KW-0436">Ligase</keyword>
<dbReference type="AlphaFoldDB" id="A0A7V8NM85"/>
<feature type="non-terminal residue" evidence="2">
    <location>
        <position position="1"/>
    </location>
</feature>
<comment type="caution">
    <text evidence="2">The sequence shown here is derived from an EMBL/GenBank/DDBJ whole genome shotgun (WGS) entry which is preliminary data.</text>
</comment>
<reference evidence="2" key="1">
    <citation type="submission" date="2020-06" db="EMBL/GenBank/DDBJ databases">
        <title>Legume-microbial interactions unlock mineral nutrients during tropical forest succession.</title>
        <authorList>
            <person name="Epihov D.Z."/>
        </authorList>
    </citation>
    <scope>NUCLEOTIDE SEQUENCE [LARGE SCALE GENOMIC DNA]</scope>
    <source>
        <strain evidence="2">Pan2503</strain>
    </source>
</reference>
<evidence type="ECO:0000313" key="3">
    <source>
        <dbReference type="Proteomes" id="UP000567293"/>
    </source>
</evidence>